<dbReference type="Pfam" id="PF00440">
    <property type="entry name" value="TetR_N"/>
    <property type="match status" value="1"/>
</dbReference>
<reference evidence="6 7" key="1">
    <citation type="journal article" date="2024" name="Appl. Environ. Microbiol.">
        <title>Pontiella agarivorans sp. nov., a novel marine anaerobic bacterium capable of degrading macroalgal polysaccharides and fixing nitrogen.</title>
        <authorList>
            <person name="Liu N."/>
            <person name="Kivenson V."/>
            <person name="Peng X."/>
            <person name="Cui Z."/>
            <person name="Lankiewicz T.S."/>
            <person name="Gosselin K.M."/>
            <person name="English C.J."/>
            <person name="Blair E.M."/>
            <person name="O'Malley M.A."/>
            <person name="Valentine D.L."/>
        </authorList>
    </citation>
    <scope>NUCLEOTIDE SEQUENCE [LARGE SCALE GENOMIC DNA]</scope>
    <source>
        <strain evidence="6 7">NLcol2</strain>
    </source>
</reference>
<dbReference type="SUPFAM" id="SSF46689">
    <property type="entry name" value="Homeodomain-like"/>
    <property type="match status" value="1"/>
</dbReference>
<comment type="caution">
    <text evidence="6">The sequence shown here is derived from an EMBL/GenBank/DDBJ whole genome shotgun (WGS) entry which is preliminary data.</text>
</comment>
<feature type="domain" description="HTH tetR-type" evidence="5">
    <location>
        <begin position="10"/>
        <end position="70"/>
    </location>
</feature>
<keyword evidence="3" id="KW-0804">Transcription</keyword>
<sequence>MARRTKEDAAQTRIDILEAALNVFSENGYSRTTFVDIAAEIGLSKGAVYWHFKTKTDLLASMIIYAEEHLCEGRPELPDSVDQMRQHVKEYAERFVHDERAWKFEFFCSCQIEWSTELMEEVHEKLKTLREDPLQRLIEKLGHLQRIGVMKKEKNPEALAMCFGSVWVGAVHLAMYGDFDREKFIEVLMDGFDLVIGSQAA</sequence>
<dbReference type="InterPro" id="IPR009057">
    <property type="entry name" value="Homeodomain-like_sf"/>
</dbReference>
<dbReference type="InterPro" id="IPR036271">
    <property type="entry name" value="Tet_transcr_reg_TetR-rel_C_sf"/>
</dbReference>
<organism evidence="6 7">
    <name type="scientific">Pontiella agarivorans</name>
    <dbReference type="NCBI Taxonomy" id="3038953"/>
    <lineage>
        <taxon>Bacteria</taxon>
        <taxon>Pseudomonadati</taxon>
        <taxon>Kiritimatiellota</taxon>
        <taxon>Kiritimatiellia</taxon>
        <taxon>Kiritimatiellales</taxon>
        <taxon>Pontiellaceae</taxon>
        <taxon>Pontiella</taxon>
    </lineage>
</organism>
<evidence type="ECO:0000313" key="6">
    <source>
        <dbReference type="EMBL" id="MDZ8118810.1"/>
    </source>
</evidence>
<dbReference type="PROSITE" id="PS50977">
    <property type="entry name" value="HTH_TETR_2"/>
    <property type="match status" value="1"/>
</dbReference>
<dbReference type="Gene3D" id="1.10.357.10">
    <property type="entry name" value="Tetracycline Repressor, domain 2"/>
    <property type="match status" value="1"/>
</dbReference>
<evidence type="ECO:0000313" key="7">
    <source>
        <dbReference type="Proteomes" id="UP001290861"/>
    </source>
</evidence>
<dbReference type="PANTHER" id="PTHR30055">
    <property type="entry name" value="HTH-TYPE TRANSCRIPTIONAL REGULATOR RUTR"/>
    <property type="match status" value="1"/>
</dbReference>
<dbReference type="PRINTS" id="PR00455">
    <property type="entry name" value="HTHTETR"/>
</dbReference>
<evidence type="ECO:0000256" key="3">
    <source>
        <dbReference type="ARBA" id="ARBA00023163"/>
    </source>
</evidence>
<evidence type="ECO:0000256" key="1">
    <source>
        <dbReference type="ARBA" id="ARBA00023015"/>
    </source>
</evidence>
<evidence type="ECO:0000259" key="5">
    <source>
        <dbReference type="PROSITE" id="PS50977"/>
    </source>
</evidence>
<evidence type="ECO:0000256" key="2">
    <source>
        <dbReference type="ARBA" id="ARBA00023125"/>
    </source>
</evidence>
<feature type="DNA-binding region" description="H-T-H motif" evidence="4">
    <location>
        <begin position="33"/>
        <end position="52"/>
    </location>
</feature>
<dbReference type="EMBL" id="JARVCO010000010">
    <property type="protein sequence ID" value="MDZ8118810.1"/>
    <property type="molecule type" value="Genomic_DNA"/>
</dbReference>
<dbReference type="PANTHER" id="PTHR30055:SF240">
    <property type="entry name" value="HTH-TYPE TRANSCRIPTIONAL REGULATOR ACRR"/>
    <property type="match status" value="1"/>
</dbReference>
<gene>
    <name evidence="6" type="ORF">P9H32_09235</name>
</gene>
<proteinExistence type="predicted"/>
<dbReference type="RefSeq" id="WP_322608606.1">
    <property type="nucleotide sequence ID" value="NZ_JARVCO010000010.1"/>
</dbReference>
<dbReference type="InterPro" id="IPR050109">
    <property type="entry name" value="HTH-type_TetR-like_transc_reg"/>
</dbReference>
<dbReference type="SUPFAM" id="SSF48498">
    <property type="entry name" value="Tetracyclin repressor-like, C-terminal domain"/>
    <property type="match status" value="1"/>
</dbReference>
<keyword evidence="7" id="KW-1185">Reference proteome</keyword>
<keyword evidence="2 4" id="KW-0238">DNA-binding</keyword>
<protein>
    <submittedName>
        <fullName evidence="6">TetR family transcriptional regulator</fullName>
    </submittedName>
</protein>
<dbReference type="InterPro" id="IPR001647">
    <property type="entry name" value="HTH_TetR"/>
</dbReference>
<keyword evidence="1" id="KW-0805">Transcription regulation</keyword>
<accession>A0ABU5MX63</accession>
<evidence type="ECO:0000256" key="4">
    <source>
        <dbReference type="PROSITE-ProRule" id="PRU00335"/>
    </source>
</evidence>
<name>A0ABU5MX63_9BACT</name>
<dbReference type="Proteomes" id="UP001290861">
    <property type="component" value="Unassembled WGS sequence"/>
</dbReference>